<keyword evidence="5" id="KW-1185">Reference proteome</keyword>
<dbReference type="PANTHER" id="PTHR34293">
    <property type="entry name" value="HTH-TYPE TRANSCRIPTIONAL REGULATOR TRMBL2"/>
    <property type="match status" value="1"/>
</dbReference>
<dbReference type="RefSeq" id="WP_304448448.1">
    <property type="nucleotide sequence ID" value="NZ_JARRAH010000001.1"/>
</dbReference>
<dbReference type="InterPro" id="IPR002831">
    <property type="entry name" value="Tscrpt_reg_TrmB_N"/>
</dbReference>
<reference evidence="4 5" key="1">
    <citation type="journal article" date="2019" name="Int. J. Syst. Evol. Microbiol.">
        <title>The Global Catalogue of Microorganisms (GCM) 10K type strain sequencing project: providing services to taxonomists for standard genome sequencing and annotation.</title>
        <authorList>
            <consortium name="The Broad Institute Genomics Platform"/>
            <consortium name="The Broad Institute Genome Sequencing Center for Infectious Disease"/>
            <person name="Wu L."/>
            <person name="Ma J."/>
        </authorList>
    </citation>
    <scope>NUCLEOTIDE SEQUENCE [LARGE SCALE GENOMIC DNA]</scope>
    <source>
        <strain evidence="4 5">PSRA2</strain>
    </source>
</reference>
<dbReference type="InterPro" id="IPR051797">
    <property type="entry name" value="TrmB-like"/>
</dbReference>
<dbReference type="AlphaFoldDB" id="A0ABD5U8I2"/>
<dbReference type="Proteomes" id="UP001596406">
    <property type="component" value="Unassembled WGS sequence"/>
</dbReference>
<dbReference type="InterPro" id="IPR036390">
    <property type="entry name" value="WH_DNA-bd_sf"/>
</dbReference>
<name>A0ABD5U8I2_9EURY</name>
<evidence type="ECO:0000259" key="3">
    <source>
        <dbReference type="Pfam" id="PF11495"/>
    </source>
</evidence>
<gene>
    <name evidence="4" type="ORF">ACFQHK_09625</name>
</gene>
<feature type="domain" description="Transcription regulator TrmB N-terminal" evidence="2">
    <location>
        <begin position="12"/>
        <end position="76"/>
    </location>
</feature>
<dbReference type="InterPro" id="IPR036388">
    <property type="entry name" value="WH-like_DNA-bd_sf"/>
</dbReference>
<proteinExistence type="inferred from homology"/>
<evidence type="ECO:0000313" key="4">
    <source>
        <dbReference type="EMBL" id="MFC6836770.1"/>
    </source>
</evidence>
<protein>
    <submittedName>
        <fullName evidence="4">TrmB family transcriptional regulator</fullName>
    </submittedName>
</protein>
<dbReference type="CDD" id="cd09124">
    <property type="entry name" value="PLDc_like_TrmB_middle"/>
    <property type="match status" value="1"/>
</dbReference>
<dbReference type="Pfam" id="PF11495">
    <property type="entry name" value="Regulator_TrmB"/>
    <property type="match status" value="1"/>
</dbReference>
<feature type="domain" description="Transcription regulator TrmB C-terminal" evidence="3">
    <location>
        <begin position="112"/>
        <end position="351"/>
    </location>
</feature>
<dbReference type="Pfam" id="PF01978">
    <property type="entry name" value="TrmB"/>
    <property type="match status" value="1"/>
</dbReference>
<dbReference type="EMBL" id="JBHSXM010000001">
    <property type="protein sequence ID" value="MFC6836770.1"/>
    <property type="molecule type" value="Genomic_DNA"/>
</dbReference>
<dbReference type="InterPro" id="IPR021586">
    <property type="entry name" value="Tscrpt_reg_TrmB_C"/>
</dbReference>
<dbReference type="PANTHER" id="PTHR34293:SF1">
    <property type="entry name" value="HTH-TYPE TRANSCRIPTIONAL REGULATOR TRMBL2"/>
    <property type="match status" value="1"/>
</dbReference>
<evidence type="ECO:0000259" key="2">
    <source>
        <dbReference type="Pfam" id="PF01978"/>
    </source>
</evidence>
<sequence>MDTEALVATFREAGLSPYQASTYVALLDLGTASATELAEAAEVPSARIYDVLRDLESRGYIETYEREHRCARAHSPAQVLADLRERATEFEAAAEEVEARWEQPDVKSPRASLVHRFDTVLDRARTCIERATHQVQLSVSESEFGSLRGSLRAARERGAAVNVVVHTDPDAPAPERARFEGICSEVRHRPLPAPFVALVDRHQTCFAHHADSVDRYGVLVDDRAHTYVFNWYFQTCLWEPWPVVHSDGEDGLPREYVDLRRCLRDVTPALADGATVRVTVEGRDLTSGDPRTIRGDVVDVRTASEVSGATPSLRDLAGRATLVVDDGERTHAVGGWGAVVEEVEATRITVDDIDWPSDR</sequence>
<comment type="caution">
    <text evidence="4">The sequence shown here is derived from an EMBL/GenBank/DDBJ whole genome shotgun (WGS) entry which is preliminary data.</text>
</comment>
<dbReference type="SUPFAM" id="SSF46785">
    <property type="entry name" value="Winged helix' DNA-binding domain"/>
    <property type="match status" value="1"/>
</dbReference>
<accession>A0ABD5U8I2</accession>
<dbReference type="SUPFAM" id="SSF159071">
    <property type="entry name" value="TrmB C-terminal domain-like"/>
    <property type="match status" value="1"/>
</dbReference>
<comment type="similarity">
    <text evidence="1">Belongs to the transcriptional regulator TrmB family.</text>
</comment>
<organism evidence="4 5">
    <name type="scientific">Halomarina ordinaria</name>
    <dbReference type="NCBI Taxonomy" id="3033939"/>
    <lineage>
        <taxon>Archaea</taxon>
        <taxon>Methanobacteriati</taxon>
        <taxon>Methanobacteriota</taxon>
        <taxon>Stenosarchaea group</taxon>
        <taxon>Halobacteria</taxon>
        <taxon>Halobacteriales</taxon>
        <taxon>Natronomonadaceae</taxon>
        <taxon>Halomarina</taxon>
    </lineage>
</organism>
<evidence type="ECO:0000256" key="1">
    <source>
        <dbReference type="ARBA" id="ARBA00007287"/>
    </source>
</evidence>
<dbReference type="Gene3D" id="1.10.10.10">
    <property type="entry name" value="Winged helix-like DNA-binding domain superfamily/Winged helix DNA-binding domain"/>
    <property type="match status" value="1"/>
</dbReference>
<evidence type="ECO:0000313" key="5">
    <source>
        <dbReference type="Proteomes" id="UP001596406"/>
    </source>
</evidence>